<protein>
    <submittedName>
        <fullName evidence="1">Uncharacterized protein</fullName>
    </submittedName>
</protein>
<reference evidence="1" key="1">
    <citation type="submission" date="2021-01" db="EMBL/GenBank/DDBJ databases">
        <title>Phytophthora aleatoria, a newly-described species from Pinus radiata is distinct from Phytophthora cactorum isolates based on comparative genomics.</title>
        <authorList>
            <person name="Mcdougal R."/>
            <person name="Panda P."/>
            <person name="Williams N."/>
            <person name="Studholme D.J."/>
        </authorList>
    </citation>
    <scope>NUCLEOTIDE SEQUENCE</scope>
    <source>
        <strain evidence="1">NZFS 4037</strain>
    </source>
</reference>
<sequence>MFSLDVVRWRKSRYEQEAARLKYAEKNAASPSRAVQERQTKHLYGKSMKEMHNSYLDRVGDWVREAPTQEWGKDYAKEDYSKAYMPRVRKKELEHGGAVKNGSYSPRAIYKGGGKYVRRAESSHDEVEMPREKYAERIVNFEKTREKHKEIHPPMAFLKNKPLSCAKYFVEDIMFEKKNHLCRRLSAVA</sequence>
<name>A0A8J5INH6_9STRA</name>
<dbReference type="EMBL" id="JAENGY010001030">
    <property type="protein sequence ID" value="KAG6953368.1"/>
    <property type="molecule type" value="Genomic_DNA"/>
</dbReference>
<organism evidence="1 2">
    <name type="scientific">Phytophthora aleatoria</name>
    <dbReference type="NCBI Taxonomy" id="2496075"/>
    <lineage>
        <taxon>Eukaryota</taxon>
        <taxon>Sar</taxon>
        <taxon>Stramenopiles</taxon>
        <taxon>Oomycota</taxon>
        <taxon>Peronosporomycetes</taxon>
        <taxon>Peronosporales</taxon>
        <taxon>Peronosporaceae</taxon>
        <taxon>Phytophthora</taxon>
    </lineage>
</organism>
<comment type="caution">
    <text evidence="1">The sequence shown here is derived from an EMBL/GenBank/DDBJ whole genome shotgun (WGS) entry which is preliminary data.</text>
</comment>
<evidence type="ECO:0000313" key="2">
    <source>
        <dbReference type="Proteomes" id="UP000709295"/>
    </source>
</evidence>
<dbReference type="AlphaFoldDB" id="A0A8J5INH6"/>
<gene>
    <name evidence="1" type="ORF">JG688_00012855</name>
</gene>
<dbReference type="Proteomes" id="UP000709295">
    <property type="component" value="Unassembled WGS sequence"/>
</dbReference>
<proteinExistence type="predicted"/>
<accession>A0A8J5INH6</accession>
<keyword evidence="2" id="KW-1185">Reference proteome</keyword>
<evidence type="ECO:0000313" key="1">
    <source>
        <dbReference type="EMBL" id="KAG6953368.1"/>
    </source>
</evidence>